<keyword evidence="11" id="KW-1185">Reference proteome</keyword>
<dbReference type="GO" id="GO:0005737">
    <property type="term" value="C:cytoplasm"/>
    <property type="evidence" value="ECO:0007669"/>
    <property type="project" value="TreeGrafter"/>
</dbReference>
<feature type="compositionally biased region" description="Basic and acidic residues" evidence="8">
    <location>
        <begin position="224"/>
        <end position="233"/>
    </location>
</feature>
<dbReference type="InterPro" id="IPR036959">
    <property type="entry name" value="Peptidase_C12_UCH_sf"/>
</dbReference>
<dbReference type="Pfam" id="PF01088">
    <property type="entry name" value="Peptidase_C12"/>
    <property type="match status" value="1"/>
</dbReference>
<evidence type="ECO:0000256" key="7">
    <source>
        <dbReference type="PROSITE-ProRule" id="PRU01393"/>
    </source>
</evidence>
<evidence type="ECO:0000259" key="9">
    <source>
        <dbReference type="PROSITE" id="PS52048"/>
    </source>
</evidence>
<dbReference type="Gene3D" id="3.40.532.10">
    <property type="entry name" value="Peptidase C12, ubiquitin carboxyl-terminal hydrolase"/>
    <property type="match status" value="1"/>
</dbReference>
<dbReference type="GO" id="GO:0004843">
    <property type="term" value="F:cysteine-type deubiquitinase activity"/>
    <property type="evidence" value="ECO:0007669"/>
    <property type="project" value="UniProtKB-UniRule"/>
</dbReference>
<evidence type="ECO:0000256" key="8">
    <source>
        <dbReference type="SAM" id="MobiDB-lite"/>
    </source>
</evidence>
<name>A0AAN7BRI9_9PEZI</name>
<evidence type="ECO:0000313" key="11">
    <source>
        <dbReference type="Proteomes" id="UP001301958"/>
    </source>
</evidence>
<dbReference type="AlphaFoldDB" id="A0AAN7BRI9"/>
<sequence>MEIVGGRRRSQRLRQSVASDRTETEPASKDASHSHRKRKASSQDPGEDPLIDEEQEIEVPDDLLEAALAPWGEGELLETRGWTELESDPVSLCDIIKSWGVTGVTVRDLPIFDRDEFKKLPQPVYGLVLLETYTPGAPEEVDKQGVTPWFATQLSLNACGSYALLNILMNAEGVSLGEKLEQFKEETKNLDRHQRGYEVSSNAWLRSTHNVYSRRLDLMRESLHIQTESEKSKRPQSRRKKSKSTGDAQSAGYHYIGFVPIGNSVWHLDGLRTEGPVHVGTFQSGEDWYTVVEPWMTQRLNEGAEGDEFISVVALCGNEDPVEAIRVQLATNIRCLYELHMRWHRPDDARWAKLSEEILKGIDHDSMIYWDASKRTSEFGLDQNKINRLANPEEVANISNVDDMGTAVKMLRDYSLAQIDLQERYWIAEVGQEVPNDEGTASERTEDFTPFIHEFLKQLDKHYPIVKDLYEDLEREDWERQHA</sequence>
<proteinExistence type="inferred from homology"/>
<keyword evidence="3 7" id="KW-0645">Protease</keyword>
<evidence type="ECO:0000256" key="4">
    <source>
        <dbReference type="ARBA" id="ARBA00022786"/>
    </source>
</evidence>
<evidence type="ECO:0000313" key="10">
    <source>
        <dbReference type="EMBL" id="KAK4228195.1"/>
    </source>
</evidence>
<feature type="domain" description="UCH catalytic" evidence="9">
    <location>
        <begin position="81"/>
        <end position="317"/>
    </location>
</feature>
<organism evidence="10 11">
    <name type="scientific">Podospora fimiseda</name>
    <dbReference type="NCBI Taxonomy" id="252190"/>
    <lineage>
        <taxon>Eukaryota</taxon>
        <taxon>Fungi</taxon>
        <taxon>Dikarya</taxon>
        <taxon>Ascomycota</taxon>
        <taxon>Pezizomycotina</taxon>
        <taxon>Sordariomycetes</taxon>
        <taxon>Sordariomycetidae</taxon>
        <taxon>Sordariales</taxon>
        <taxon>Podosporaceae</taxon>
        <taxon>Podospora</taxon>
    </lineage>
</organism>
<feature type="compositionally biased region" description="Basic and acidic residues" evidence="8">
    <location>
        <begin position="20"/>
        <end position="33"/>
    </location>
</feature>
<evidence type="ECO:0000256" key="5">
    <source>
        <dbReference type="ARBA" id="ARBA00022801"/>
    </source>
</evidence>
<feature type="compositionally biased region" description="Basic residues" evidence="8">
    <location>
        <begin position="234"/>
        <end position="243"/>
    </location>
</feature>
<keyword evidence="4 7" id="KW-0833">Ubl conjugation pathway</keyword>
<keyword evidence="5 7" id="KW-0378">Hydrolase</keyword>
<dbReference type="PANTHER" id="PTHR10589:SF29">
    <property type="entry name" value="UBIQUITIN CARBOXYL-TERMINAL HYDROLASE"/>
    <property type="match status" value="1"/>
</dbReference>
<comment type="caution">
    <text evidence="10">The sequence shown here is derived from an EMBL/GenBank/DDBJ whole genome shotgun (WGS) entry which is preliminary data.</text>
</comment>
<dbReference type="SUPFAM" id="SSF54001">
    <property type="entry name" value="Cysteine proteinases"/>
    <property type="match status" value="1"/>
</dbReference>
<reference evidence="10" key="1">
    <citation type="journal article" date="2023" name="Mol. Phylogenet. Evol.">
        <title>Genome-scale phylogeny and comparative genomics of the fungal order Sordariales.</title>
        <authorList>
            <person name="Hensen N."/>
            <person name="Bonometti L."/>
            <person name="Westerberg I."/>
            <person name="Brannstrom I.O."/>
            <person name="Guillou S."/>
            <person name="Cros-Aarteil S."/>
            <person name="Calhoun S."/>
            <person name="Haridas S."/>
            <person name="Kuo A."/>
            <person name="Mondo S."/>
            <person name="Pangilinan J."/>
            <person name="Riley R."/>
            <person name="LaButti K."/>
            <person name="Andreopoulos B."/>
            <person name="Lipzen A."/>
            <person name="Chen C."/>
            <person name="Yan M."/>
            <person name="Daum C."/>
            <person name="Ng V."/>
            <person name="Clum A."/>
            <person name="Steindorff A."/>
            <person name="Ohm R.A."/>
            <person name="Martin F."/>
            <person name="Silar P."/>
            <person name="Natvig D.O."/>
            <person name="Lalanne C."/>
            <person name="Gautier V."/>
            <person name="Ament-Velasquez S.L."/>
            <person name="Kruys A."/>
            <person name="Hutchinson M.I."/>
            <person name="Powell A.J."/>
            <person name="Barry K."/>
            <person name="Miller A.N."/>
            <person name="Grigoriev I.V."/>
            <person name="Debuchy R."/>
            <person name="Gladieux P."/>
            <person name="Hiltunen Thoren M."/>
            <person name="Johannesson H."/>
        </authorList>
    </citation>
    <scope>NUCLEOTIDE SEQUENCE</scope>
    <source>
        <strain evidence="10">CBS 990.96</strain>
    </source>
</reference>
<protein>
    <recommendedName>
        <fullName evidence="2 7">ubiquitinyl hydrolase 1</fullName>
        <ecNumber evidence="2 7">3.4.19.12</ecNumber>
    </recommendedName>
</protein>
<evidence type="ECO:0000256" key="2">
    <source>
        <dbReference type="ARBA" id="ARBA00012759"/>
    </source>
</evidence>
<comment type="catalytic activity">
    <reaction evidence="1 7">
        <text>Thiol-dependent hydrolysis of ester, thioester, amide, peptide and isopeptide bonds formed by the C-terminal Gly of ubiquitin (a 76-residue protein attached to proteins as an intracellular targeting signal).</text>
        <dbReference type="EC" id="3.4.19.12"/>
    </reaction>
</comment>
<dbReference type="GO" id="GO:0016579">
    <property type="term" value="P:protein deubiquitination"/>
    <property type="evidence" value="ECO:0007669"/>
    <property type="project" value="TreeGrafter"/>
</dbReference>
<accession>A0AAN7BRI9</accession>
<dbReference type="EMBL" id="MU865322">
    <property type="protein sequence ID" value="KAK4228195.1"/>
    <property type="molecule type" value="Genomic_DNA"/>
</dbReference>
<dbReference type="PROSITE" id="PS52048">
    <property type="entry name" value="UCH_DOMAIN"/>
    <property type="match status" value="1"/>
</dbReference>
<dbReference type="PANTHER" id="PTHR10589">
    <property type="entry name" value="UBIQUITIN CARBOXYL-TERMINAL HYDROLASE"/>
    <property type="match status" value="1"/>
</dbReference>
<feature type="site" description="Transition state stabilizer" evidence="7">
    <location>
        <position position="153"/>
    </location>
</feature>
<comment type="similarity">
    <text evidence="7">Belongs to the peptidase C12 family.</text>
</comment>
<dbReference type="InterPro" id="IPR038765">
    <property type="entry name" value="Papain-like_cys_pep_sf"/>
</dbReference>
<dbReference type="EC" id="3.4.19.12" evidence="2 7"/>
<evidence type="ECO:0000256" key="3">
    <source>
        <dbReference type="ARBA" id="ARBA00022670"/>
    </source>
</evidence>
<evidence type="ECO:0000256" key="1">
    <source>
        <dbReference type="ARBA" id="ARBA00000707"/>
    </source>
</evidence>
<feature type="active site" description="Nucleophile" evidence="7">
    <location>
        <position position="159"/>
    </location>
</feature>
<evidence type="ECO:0000256" key="6">
    <source>
        <dbReference type="ARBA" id="ARBA00022807"/>
    </source>
</evidence>
<feature type="compositionally biased region" description="Basic residues" evidence="8">
    <location>
        <begin position="1"/>
        <end position="12"/>
    </location>
</feature>
<feature type="active site" description="Proton donor" evidence="7">
    <location>
        <position position="254"/>
    </location>
</feature>
<gene>
    <name evidence="10" type="ORF">QBC38DRAFT_362526</name>
</gene>
<feature type="region of interest" description="Disordered" evidence="8">
    <location>
        <begin position="1"/>
        <end position="51"/>
    </location>
</feature>
<reference evidence="10" key="2">
    <citation type="submission" date="2023-05" db="EMBL/GenBank/DDBJ databases">
        <authorList>
            <consortium name="Lawrence Berkeley National Laboratory"/>
            <person name="Steindorff A."/>
            <person name="Hensen N."/>
            <person name="Bonometti L."/>
            <person name="Westerberg I."/>
            <person name="Brannstrom I.O."/>
            <person name="Guillou S."/>
            <person name="Cros-Aarteil S."/>
            <person name="Calhoun S."/>
            <person name="Haridas S."/>
            <person name="Kuo A."/>
            <person name="Mondo S."/>
            <person name="Pangilinan J."/>
            <person name="Riley R."/>
            <person name="Labutti K."/>
            <person name="Andreopoulos B."/>
            <person name="Lipzen A."/>
            <person name="Chen C."/>
            <person name="Yanf M."/>
            <person name="Daum C."/>
            <person name="Ng V."/>
            <person name="Clum A."/>
            <person name="Ohm R."/>
            <person name="Martin F."/>
            <person name="Silar P."/>
            <person name="Natvig D."/>
            <person name="Lalanne C."/>
            <person name="Gautier V."/>
            <person name="Ament-Velasquez S.L."/>
            <person name="Kruys A."/>
            <person name="Hutchinson M.I."/>
            <person name="Powell A.J."/>
            <person name="Barry K."/>
            <person name="Miller A.N."/>
            <person name="Grigoriev I.V."/>
            <person name="Debuchy R."/>
            <person name="Gladieux P."/>
            <person name="Thoren M.H."/>
            <person name="Johannesson H."/>
        </authorList>
    </citation>
    <scope>NUCLEOTIDE SEQUENCE</scope>
    <source>
        <strain evidence="10">CBS 990.96</strain>
    </source>
</reference>
<dbReference type="Proteomes" id="UP001301958">
    <property type="component" value="Unassembled WGS sequence"/>
</dbReference>
<feature type="region of interest" description="Disordered" evidence="8">
    <location>
        <begin position="224"/>
        <end position="248"/>
    </location>
</feature>
<dbReference type="GO" id="GO:0006511">
    <property type="term" value="P:ubiquitin-dependent protein catabolic process"/>
    <property type="evidence" value="ECO:0007669"/>
    <property type="project" value="UniProtKB-UniRule"/>
</dbReference>
<keyword evidence="6 7" id="KW-0788">Thiol protease</keyword>
<feature type="site" description="Important for enzyme activity" evidence="7">
    <location>
        <position position="269"/>
    </location>
</feature>
<dbReference type="InterPro" id="IPR001578">
    <property type="entry name" value="Peptidase_C12_UCH"/>
</dbReference>